<dbReference type="Pfam" id="PF21238">
    <property type="entry name" value="Pus10_C"/>
    <property type="match status" value="1"/>
</dbReference>
<organism evidence="5 6">
    <name type="scientific">Brassicogethes aeneus</name>
    <name type="common">Rape pollen beetle</name>
    <name type="synonym">Meligethes aeneus</name>
    <dbReference type="NCBI Taxonomy" id="1431903"/>
    <lineage>
        <taxon>Eukaryota</taxon>
        <taxon>Metazoa</taxon>
        <taxon>Ecdysozoa</taxon>
        <taxon>Arthropoda</taxon>
        <taxon>Hexapoda</taxon>
        <taxon>Insecta</taxon>
        <taxon>Pterygota</taxon>
        <taxon>Neoptera</taxon>
        <taxon>Endopterygota</taxon>
        <taxon>Coleoptera</taxon>
        <taxon>Polyphaga</taxon>
        <taxon>Cucujiformia</taxon>
        <taxon>Nitidulidae</taxon>
        <taxon>Meligethinae</taxon>
        <taxon>Brassicogethes</taxon>
    </lineage>
</organism>
<name>A0A9P0BDP0_BRAAE</name>
<dbReference type="Proteomes" id="UP001154078">
    <property type="component" value="Chromosome 7"/>
</dbReference>
<evidence type="ECO:0000313" key="5">
    <source>
        <dbReference type="EMBL" id="CAH0561225.1"/>
    </source>
</evidence>
<dbReference type="OrthoDB" id="271937at2759"/>
<evidence type="ECO:0000259" key="4">
    <source>
        <dbReference type="Pfam" id="PF21238"/>
    </source>
</evidence>
<dbReference type="PANTHER" id="PTHR21568">
    <property type="entry name" value="TRNA PSEUDOURIDINE SYNTHASE PUS10"/>
    <property type="match status" value="1"/>
</dbReference>
<keyword evidence="2" id="KW-0819">tRNA processing</keyword>
<dbReference type="Gene3D" id="3.30.70.2510">
    <property type="match status" value="1"/>
</dbReference>
<proteinExistence type="predicted"/>
<keyword evidence="3" id="KW-0413">Isomerase</keyword>
<feature type="domain" description="Pus10-like C-terminal" evidence="4">
    <location>
        <begin position="217"/>
        <end position="444"/>
    </location>
</feature>
<evidence type="ECO:0000256" key="3">
    <source>
        <dbReference type="ARBA" id="ARBA00023235"/>
    </source>
</evidence>
<dbReference type="GO" id="GO:0160148">
    <property type="term" value="F:tRNA pseudouridine(55) synthase activity"/>
    <property type="evidence" value="ECO:0007669"/>
    <property type="project" value="UniProtKB-EC"/>
</dbReference>
<gene>
    <name evidence="5" type="ORF">MELIAE_LOCUS10807</name>
</gene>
<dbReference type="AlphaFoldDB" id="A0A9P0BDP0"/>
<evidence type="ECO:0000256" key="1">
    <source>
        <dbReference type="ARBA" id="ARBA00012787"/>
    </source>
</evidence>
<dbReference type="PANTHER" id="PTHR21568:SF0">
    <property type="entry name" value="TRNA PSEUDOURIDINE SYNTHASE PUS10"/>
    <property type="match status" value="1"/>
</dbReference>
<accession>A0A9P0BDP0</accession>
<sequence>MMELEQIIIEKLYSLNTCKFCIKRLLAANDESIQEKIDTYVESYGKNHVKRYKASPCKSCLDIYSYLDEIAKRIAEMITKNNLDNYRLVIKVPYAIIMRNKSFSVFLNEKYPEYYKDKIILQPYKPLYFLIMNNLLKTYKIKYRFLSNVRIHINFEYSDDKKEYSKLVKEDIGAKNFKKKIQMTGSSIIKKYVGVPPDTPTVPAILRNIELIIQKYYIGGRYLKFDKNFSQGIGERSITNLFKNVMSKVFGITSSDIKIYFCGSDGLGYRVLGTGRPFCVTLCNLRKKPDDNSLEIVAELLNQTSSYKVSSLSYVSPNDLLDLKDKGVSCTRTFRYICKIQCAEKLGKAIQQISMLDKDGFFINQKTPLGVIRQRTQGVRTKKILHVDASTVQDYPDLIDISLIVECGTYTEEFIHGDLGRTKPNIRDIIGCEISILSKDLLSIAPDFPPLVSNDKDEMSDDEFFEEVDFDIHSFGYSVKDDTGDLNVYTGEVKDEKDFVE</sequence>
<dbReference type="Gene3D" id="3.30.70.3190">
    <property type="match status" value="1"/>
</dbReference>
<protein>
    <recommendedName>
        <fullName evidence="1">tRNA pseudouridine(55) synthase</fullName>
        <ecNumber evidence="1">5.4.99.25</ecNumber>
    </recommendedName>
</protein>
<dbReference type="InterPro" id="IPR048741">
    <property type="entry name" value="Pus10-like_C"/>
</dbReference>
<dbReference type="InterPro" id="IPR039894">
    <property type="entry name" value="Pus10-like"/>
</dbReference>
<dbReference type="EC" id="5.4.99.25" evidence="1"/>
<dbReference type="EMBL" id="OV121138">
    <property type="protein sequence ID" value="CAH0561225.1"/>
    <property type="molecule type" value="Genomic_DNA"/>
</dbReference>
<evidence type="ECO:0000313" key="6">
    <source>
        <dbReference type="Proteomes" id="UP001154078"/>
    </source>
</evidence>
<evidence type="ECO:0000256" key="2">
    <source>
        <dbReference type="ARBA" id="ARBA00022694"/>
    </source>
</evidence>
<keyword evidence="6" id="KW-1185">Reference proteome</keyword>
<reference evidence="5" key="1">
    <citation type="submission" date="2021-12" db="EMBL/GenBank/DDBJ databases">
        <authorList>
            <person name="King R."/>
        </authorList>
    </citation>
    <scope>NUCLEOTIDE SEQUENCE</scope>
</reference>
<dbReference type="GO" id="GO:0031119">
    <property type="term" value="P:tRNA pseudouridine synthesis"/>
    <property type="evidence" value="ECO:0007669"/>
    <property type="project" value="TreeGrafter"/>
</dbReference>